<evidence type="ECO:0000313" key="2">
    <source>
        <dbReference type="Proteomes" id="UP000722121"/>
    </source>
</evidence>
<name>A0ABS3AS64_9BACT</name>
<comment type="caution">
    <text evidence="1">The sequence shown here is derived from an EMBL/GenBank/DDBJ whole genome shotgun (WGS) entry which is preliminary data.</text>
</comment>
<dbReference type="EMBL" id="JAFITR010000050">
    <property type="protein sequence ID" value="MBN4066999.1"/>
    <property type="molecule type" value="Genomic_DNA"/>
</dbReference>
<accession>A0ABS3AS64</accession>
<keyword evidence="2" id="KW-1185">Reference proteome</keyword>
<sequence length="134" mass="14625">MVFSEHVQKLSGELGVAFEPLEENAREFLVPVEKGEGGVVKVLDLSPGFSLSCSVVALPQKDLELFVMDVMGGNLFGQGTAGGVLSLDGAGKRLYLTRDVPGEVKYAEFRDVFEDFLNVVDFWRGEVEEHNKSG</sequence>
<protein>
    <submittedName>
        <fullName evidence="1">Type III secretion system chaperone</fullName>
    </submittedName>
</protein>
<dbReference type="CDD" id="cd16364">
    <property type="entry name" value="T3SC_I-like"/>
    <property type="match status" value="1"/>
</dbReference>
<evidence type="ECO:0000313" key="1">
    <source>
        <dbReference type="EMBL" id="MBN4066999.1"/>
    </source>
</evidence>
<proteinExistence type="predicted"/>
<organism evidence="1 2">
    <name type="scientific">Simkania negevensis</name>
    <dbReference type="NCBI Taxonomy" id="83561"/>
    <lineage>
        <taxon>Bacteria</taxon>
        <taxon>Pseudomonadati</taxon>
        <taxon>Chlamydiota</taxon>
        <taxon>Chlamydiia</taxon>
        <taxon>Parachlamydiales</taxon>
        <taxon>Simkaniaceae</taxon>
        <taxon>Simkania</taxon>
    </lineage>
</organism>
<dbReference type="Pfam" id="PF05932">
    <property type="entry name" value="CesT"/>
    <property type="match status" value="1"/>
</dbReference>
<gene>
    <name evidence="1" type="ORF">JYU14_02840</name>
</gene>
<dbReference type="Proteomes" id="UP000722121">
    <property type="component" value="Unassembled WGS sequence"/>
</dbReference>
<reference evidence="1 2" key="1">
    <citation type="submission" date="2021-02" db="EMBL/GenBank/DDBJ databases">
        <title>Activity-based single-cell genomes from oceanic crustal fluid captures similar information to metagenomic and metatranscriptomic surveys with orders of magnitude less sampling.</title>
        <authorList>
            <person name="D'Angelo T.S."/>
            <person name="Orcutt B.N."/>
        </authorList>
    </citation>
    <scope>NUCLEOTIDE SEQUENCE [LARGE SCALE GENOMIC DNA]</scope>
    <source>
        <strain evidence="1">AH-315-G07</strain>
    </source>
</reference>
<dbReference type="InterPro" id="IPR010261">
    <property type="entry name" value="Tir_chaperone"/>
</dbReference>
<dbReference type="Gene3D" id="3.30.1460.10">
    <property type="match status" value="1"/>
</dbReference>
<dbReference type="SUPFAM" id="SSF69635">
    <property type="entry name" value="Type III secretory system chaperone-like"/>
    <property type="match status" value="1"/>
</dbReference>